<keyword evidence="2" id="KW-1185">Reference proteome</keyword>
<name>A0A1W7A9N1_9STAP</name>
<dbReference type="OrthoDB" id="9791759at2"/>
<protein>
    <recommendedName>
        <fullName evidence="3">Cupin domain-containing protein</fullName>
    </recommendedName>
</protein>
<dbReference type="PANTHER" id="PTHR36448:SF2">
    <property type="entry name" value="CUPIN TYPE-1 DOMAIN-CONTAINING PROTEIN"/>
    <property type="match status" value="1"/>
</dbReference>
<dbReference type="RefSeq" id="WP_086041964.1">
    <property type="nucleotide sequence ID" value="NZ_CBCRZA010000001.1"/>
</dbReference>
<dbReference type="EMBL" id="CP021059">
    <property type="protein sequence ID" value="ARQ06288.1"/>
    <property type="molecule type" value="Genomic_DNA"/>
</dbReference>
<dbReference type="PIRSF" id="PIRSF019307">
    <property type="entry name" value="UCP019307"/>
    <property type="match status" value="1"/>
</dbReference>
<dbReference type="InterPro" id="IPR014500">
    <property type="entry name" value="UCP019307_cupin"/>
</dbReference>
<dbReference type="Gene3D" id="2.60.120.10">
    <property type="entry name" value="Jelly Rolls"/>
    <property type="match status" value="1"/>
</dbReference>
<dbReference type="GeneID" id="35294775"/>
<evidence type="ECO:0000313" key="2">
    <source>
        <dbReference type="Proteomes" id="UP000194154"/>
    </source>
</evidence>
<dbReference type="AlphaFoldDB" id="A0A1W7A9N1"/>
<evidence type="ECO:0008006" key="3">
    <source>
        <dbReference type="Google" id="ProtNLM"/>
    </source>
</evidence>
<dbReference type="SUPFAM" id="SSF51182">
    <property type="entry name" value="RmlC-like cupins"/>
    <property type="match status" value="1"/>
</dbReference>
<dbReference type="InterPro" id="IPR014710">
    <property type="entry name" value="RmlC-like_jellyroll"/>
</dbReference>
<dbReference type="CDD" id="cd02219">
    <property type="entry name" value="cupin_YjlB-like"/>
    <property type="match status" value="1"/>
</dbReference>
<dbReference type="Proteomes" id="UP000194154">
    <property type="component" value="Chromosome"/>
</dbReference>
<reference evidence="1 2" key="1">
    <citation type="journal article" date="2017" name="Int. J. Syst. Evol. Microbiol.">
        <title>Macrococcus canis sp. nov., a skin bacterium associated with infections in dogs.</title>
        <authorList>
            <person name="Gobeli Brawand S."/>
            <person name="Cotting K."/>
            <person name="Gomez-Sanz E."/>
            <person name="Collaud A."/>
            <person name="Thomann A."/>
            <person name="Brodard I."/>
            <person name="Rodriguez-Campos S."/>
            <person name="Strauss C."/>
            <person name="Perreten V."/>
        </authorList>
    </citation>
    <scope>NUCLEOTIDE SEQUENCE [LARGE SCALE GENOMIC DNA]</scope>
    <source>
        <strain evidence="1 2">KM45013</strain>
    </source>
</reference>
<dbReference type="STRING" id="1855823.MCCS_06380"/>
<dbReference type="InterPro" id="IPR011051">
    <property type="entry name" value="RmlC_Cupin_sf"/>
</dbReference>
<proteinExistence type="predicted"/>
<sequence>MKYKILHTPTSPSTPNHMILPVIIYNTKDSDFETRFENNGWHNIWTNGVFDYHHFHPNQHEVLGIKSGSAKLLIGGENGQKIEVAQGDVLLLPAGYGHKKLEQSEDFKVVGAYPETSTVETSTTYEDINDVNKIINTVPLPDTDPVSGSTGPMFKEWHNIYQCSTVNRS</sequence>
<dbReference type="InterPro" id="IPR047121">
    <property type="entry name" value="YjiB-like"/>
</dbReference>
<dbReference type="KEGG" id="mcak:MCCS_06380"/>
<accession>A0A1W7A9N1</accession>
<gene>
    <name evidence="1" type="ORF">MCCS_06380</name>
</gene>
<evidence type="ECO:0000313" key="1">
    <source>
        <dbReference type="EMBL" id="ARQ06288.1"/>
    </source>
</evidence>
<organism evidence="1 2">
    <name type="scientific">Macrococcoides canis</name>
    <dbReference type="NCBI Taxonomy" id="1855823"/>
    <lineage>
        <taxon>Bacteria</taxon>
        <taxon>Bacillati</taxon>
        <taxon>Bacillota</taxon>
        <taxon>Bacilli</taxon>
        <taxon>Bacillales</taxon>
        <taxon>Staphylococcaceae</taxon>
        <taxon>Macrococcoides</taxon>
    </lineage>
</organism>
<dbReference type="PANTHER" id="PTHR36448">
    <property type="entry name" value="BLR7373 PROTEIN"/>
    <property type="match status" value="1"/>
</dbReference>